<protein>
    <submittedName>
        <fullName evidence="2">Uncharacterized protein</fullName>
    </submittedName>
</protein>
<accession>A0A916R893</accession>
<keyword evidence="3" id="KW-1185">Reference proteome</keyword>
<dbReference type="Proteomes" id="UP000596977">
    <property type="component" value="Unassembled WGS sequence"/>
</dbReference>
<evidence type="ECO:0000256" key="1">
    <source>
        <dbReference type="SAM" id="MobiDB-lite"/>
    </source>
</evidence>
<dbReference type="AlphaFoldDB" id="A0A916R893"/>
<feature type="region of interest" description="Disordered" evidence="1">
    <location>
        <begin position="22"/>
        <end position="44"/>
    </location>
</feature>
<reference evidence="2 3" key="1">
    <citation type="journal article" date="2014" name="Int. J. Syst. Evol. Microbiol.">
        <title>Complete genome sequence of Corynebacterium casei LMG S-19264T (=DSM 44701T), isolated from a smear-ripened cheese.</title>
        <authorList>
            <consortium name="US DOE Joint Genome Institute (JGI-PGF)"/>
            <person name="Walter F."/>
            <person name="Albersmeier A."/>
            <person name="Kalinowski J."/>
            <person name="Ruckert C."/>
        </authorList>
    </citation>
    <scope>NUCLEOTIDE SEQUENCE [LARGE SCALE GENOMIC DNA]</scope>
    <source>
        <strain evidence="2 3">CGMCC 1.15896</strain>
    </source>
</reference>
<name>A0A916R893_9HYPH</name>
<proteinExistence type="predicted"/>
<comment type="caution">
    <text evidence="2">The sequence shown here is derived from an EMBL/GenBank/DDBJ whole genome shotgun (WGS) entry which is preliminary data.</text>
</comment>
<organism evidence="2 3">
    <name type="scientific">Pelagibacterium lentulum</name>
    <dbReference type="NCBI Taxonomy" id="2029865"/>
    <lineage>
        <taxon>Bacteria</taxon>
        <taxon>Pseudomonadati</taxon>
        <taxon>Pseudomonadota</taxon>
        <taxon>Alphaproteobacteria</taxon>
        <taxon>Hyphomicrobiales</taxon>
        <taxon>Devosiaceae</taxon>
        <taxon>Pelagibacterium</taxon>
    </lineage>
</organism>
<sequence>MSEDALNINDWQGRAKVVEKGRERQWTAALSPDERRGQDAQSTSPFAIAVREENRDLCVPFWGAKKAGGMV</sequence>
<evidence type="ECO:0000313" key="2">
    <source>
        <dbReference type="EMBL" id="GGA44891.1"/>
    </source>
</evidence>
<dbReference type="EMBL" id="BMKB01000002">
    <property type="protein sequence ID" value="GGA44891.1"/>
    <property type="molecule type" value="Genomic_DNA"/>
</dbReference>
<evidence type="ECO:0000313" key="3">
    <source>
        <dbReference type="Proteomes" id="UP000596977"/>
    </source>
</evidence>
<gene>
    <name evidence="2" type="ORF">GCM10011499_13220</name>
</gene>